<keyword evidence="2" id="KW-0677">Repeat</keyword>
<dbReference type="Pfam" id="PF00787">
    <property type="entry name" value="PX"/>
    <property type="match status" value="1"/>
</dbReference>
<dbReference type="Gene3D" id="3.30.1520.10">
    <property type="entry name" value="Phox-like domain"/>
    <property type="match status" value="1"/>
</dbReference>
<sequence length="1124" mass="124589">MIAGDGIGGKQSLAISTEVDRESDGGDDLSQYSSCGGESEFERYCSASSAMGTPSFRGSSFYDSDFGSLKSFKLGGEISEFNKIRESESRRGVIDNGALSLNERIEGFVSGGVDLGGNFDAVGDWGNGAVSESGMKGIRDRNVRIGGEFDETGNERKFIDGKEGLGIEGGENRNLLDESEASSRCEHSEGEDSMFGCGSDDERRIGMYYEKNARFRDEESGIKENRLVMNSAVAFGSDDWDDFFHERNENTNGSMVWGEFQAESKTVAPSGNGSSSFSTASSVAYPNTILTVRQESVTGSPAVCNQIESCDRSSEVYVNAQSTVTSKLIQCDARSEDAKQVVASRNQVSEIDELDGYLGSVASVNDIFQTKKNPLEKASAIEEFKTESEIESQNVTTREAISIHHDFASERTNHENKNLEVKTLCDSVVTQKDLVAAKGKEEKETKSSEGSSSFAFPLVADTRGVTAAKSDFSSVFDQIEDHFVPAKKRDFELNEFYDEFVNDMEDILLDSTESPVSRLAYSTRISHPQFHRPSRDGGSNASTSGTDHAHNSINPSLKIDRVEVVGARQRKGDVSFTERLVGVQKYTVYKMKVWSGEDQWEVERRYRDFYTLYHRLKKLFSDNGWTLPPCWSSAERESQKVFGNASPDVIAVRSVLIQECLQSIILQRFPANSLNAVTSFLSSTEMMPSSPVSDTGISQSALANKGTQENDFSSLGKTISLFVQIRPLKSVKRMLDEQHYRCAGCHRNFEDGRTRLKELVQALGWGKPRLCEYSGQLFCSSCHTNDTAVLPARVLHHWDFTRYPVSQLAKSFLDSIHDQPMLCVSAVNPFLFSKVPTLQHVANVRNRIRAVLPYVRCQYRGSIHKGLGSRRYLLDSNDFFALKDLIDLSKGVFSGESLKSKIYVLLFGMLFRGYYYDDIILELSCIHMHSYTLYTDSCFLFAVVDLFGTMVIYNNFNVLMHSDALTCLTAALPVMVETVSRKIQEHITDQCLICYDVGVPCGARQDCQDPVALIFPFQASEGEVEKCRTCELVFHKNCFKKLASCPCGARFKKEETKRSSSESTRGVDSNLVSLAVTAEPSSGILAGLFSKVMPARSQIFRKREAEGVGNVIPMGSLPSTSLEF</sequence>
<dbReference type="Proteomes" id="UP000298416">
    <property type="component" value="Unassembled WGS sequence"/>
</dbReference>
<dbReference type="CDD" id="cd06093">
    <property type="entry name" value="PX_domain"/>
    <property type="match status" value="1"/>
</dbReference>
<dbReference type="AlphaFoldDB" id="A0A8X8W201"/>
<dbReference type="InterPro" id="IPR036871">
    <property type="entry name" value="PX_dom_sf"/>
</dbReference>
<dbReference type="SMART" id="SM01175">
    <property type="entry name" value="DUF4206"/>
    <property type="match status" value="1"/>
</dbReference>
<dbReference type="InterPro" id="IPR001683">
    <property type="entry name" value="PX_dom"/>
</dbReference>
<accession>A0A8X8W201</accession>
<name>A0A8X8W201_SALSN</name>
<feature type="region of interest" description="Disordered" evidence="5">
    <location>
        <begin position="1"/>
        <end position="36"/>
    </location>
</feature>
<evidence type="ECO:0000256" key="2">
    <source>
        <dbReference type="ARBA" id="ARBA00022737"/>
    </source>
</evidence>
<dbReference type="Pfam" id="PF13901">
    <property type="entry name" value="RH_dom"/>
    <property type="match status" value="2"/>
</dbReference>
<gene>
    <name evidence="7" type="ORF">SASPL_151739</name>
</gene>
<evidence type="ECO:0000256" key="1">
    <source>
        <dbReference type="ARBA" id="ARBA00022723"/>
    </source>
</evidence>
<dbReference type="GO" id="GO:0016020">
    <property type="term" value="C:membrane"/>
    <property type="evidence" value="ECO:0007669"/>
    <property type="project" value="UniProtKB-ARBA"/>
</dbReference>
<feature type="domain" description="PX" evidence="6">
    <location>
        <begin position="567"/>
        <end position="688"/>
    </location>
</feature>
<dbReference type="PANTHER" id="PTHR12326:SF3">
    <property type="entry name" value="DIFFERENTIALLY EXPRESSED IN FDCP 8 HOMOLOG"/>
    <property type="match status" value="1"/>
</dbReference>
<dbReference type="GO" id="GO:0035091">
    <property type="term" value="F:phosphatidylinositol binding"/>
    <property type="evidence" value="ECO:0007669"/>
    <property type="project" value="InterPro"/>
</dbReference>
<reference evidence="7" key="1">
    <citation type="submission" date="2018-01" db="EMBL/GenBank/DDBJ databases">
        <authorList>
            <person name="Mao J.F."/>
        </authorList>
    </citation>
    <scope>NUCLEOTIDE SEQUENCE</scope>
    <source>
        <strain evidence="7">Huo1</strain>
        <tissue evidence="7">Leaf</tissue>
    </source>
</reference>
<protein>
    <recommendedName>
        <fullName evidence="6">PX domain-containing protein</fullName>
    </recommendedName>
</protein>
<evidence type="ECO:0000259" key="6">
    <source>
        <dbReference type="PROSITE" id="PS50195"/>
    </source>
</evidence>
<proteinExistence type="predicted"/>
<dbReference type="GO" id="GO:0008270">
    <property type="term" value="F:zinc ion binding"/>
    <property type="evidence" value="ECO:0007669"/>
    <property type="project" value="UniProtKB-KW"/>
</dbReference>
<feature type="compositionally biased region" description="Basic and acidic residues" evidence="5">
    <location>
        <begin position="169"/>
        <end position="190"/>
    </location>
</feature>
<keyword evidence="4" id="KW-0862">Zinc</keyword>
<dbReference type="InterPro" id="IPR025258">
    <property type="entry name" value="RH_dom"/>
</dbReference>
<comment type="caution">
    <text evidence="7">The sequence shown here is derived from an EMBL/GenBank/DDBJ whole genome shotgun (WGS) entry which is preliminary data.</text>
</comment>
<keyword evidence="8" id="KW-1185">Reference proteome</keyword>
<organism evidence="7">
    <name type="scientific">Salvia splendens</name>
    <name type="common">Scarlet sage</name>
    <dbReference type="NCBI Taxonomy" id="180675"/>
    <lineage>
        <taxon>Eukaryota</taxon>
        <taxon>Viridiplantae</taxon>
        <taxon>Streptophyta</taxon>
        <taxon>Embryophyta</taxon>
        <taxon>Tracheophyta</taxon>
        <taxon>Spermatophyta</taxon>
        <taxon>Magnoliopsida</taxon>
        <taxon>eudicotyledons</taxon>
        <taxon>Gunneridae</taxon>
        <taxon>Pentapetalae</taxon>
        <taxon>asterids</taxon>
        <taxon>lamiids</taxon>
        <taxon>Lamiales</taxon>
        <taxon>Lamiaceae</taxon>
        <taxon>Nepetoideae</taxon>
        <taxon>Mentheae</taxon>
        <taxon>Salviinae</taxon>
        <taxon>Salvia</taxon>
        <taxon>Salvia subgen. Calosphace</taxon>
        <taxon>core Calosphace</taxon>
    </lineage>
</organism>
<evidence type="ECO:0000256" key="3">
    <source>
        <dbReference type="ARBA" id="ARBA00022771"/>
    </source>
</evidence>
<dbReference type="GO" id="GO:0005768">
    <property type="term" value="C:endosome"/>
    <property type="evidence" value="ECO:0007669"/>
    <property type="project" value="UniProtKB-ARBA"/>
</dbReference>
<feature type="region of interest" description="Disordered" evidence="5">
    <location>
        <begin position="527"/>
        <end position="553"/>
    </location>
</feature>
<reference evidence="7" key="2">
    <citation type="submission" date="2020-08" db="EMBL/GenBank/DDBJ databases">
        <title>Plant Genome Project.</title>
        <authorList>
            <person name="Zhang R.-G."/>
        </authorList>
    </citation>
    <scope>NUCLEOTIDE SEQUENCE</scope>
    <source>
        <strain evidence="7">Huo1</strain>
        <tissue evidence="7">Leaf</tissue>
    </source>
</reference>
<dbReference type="PANTHER" id="PTHR12326">
    <property type="entry name" value="PLECKSTRIN HOMOLOGY DOMAIN CONTAINING PROTEIN"/>
    <property type="match status" value="1"/>
</dbReference>
<dbReference type="InterPro" id="IPR051366">
    <property type="entry name" value="DEF8"/>
</dbReference>
<feature type="compositionally biased region" description="Polar residues" evidence="5">
    <location>
        <begin position="537"/>
        <end position="553"/>
    </location>
</feature>
<keyword evidence="1" id="KW-0479">Metal-binding</keyword>
<evidence type="ECO:0000313" key="7">
    <source>
        <dbReference type="EMBL" id="KAG6386573.1"/>
    </source>
</evidence>
<evidence type="ECO:0000313" key="8">
    <source>
        <dbReference type="Proteomes" id="UP000298416"/>
    </source>
</evidence>
<evidence type="ECO:0000256" key="4">
    <source>
        <dbReference type="ARBA" id="ARBA00022833"/>
    </source>
</evidence>
<evidence type="ECO:0000256" key="5">
    <source>
        <dbReference type="SAM" id="MobiDB-lite"/>
    </source>
</evidence>
<feature type="region of interest" description="Disordered" evidence="5">
    <location>
        <begin position="169"/>
        <end position="197"/>
    </location>
</feature>
<dbReference type="PROSITE" id="PS50195">
    <property type="entry name" value="PX"/>
    <property type="match status" value="1"/>
</dbReference>
<dbReference type="EMBL" id="PNBA02000021">
    <property type="protein sequence ID" value="KAG6386573.1"/>
    <property type="molecule type" value="Genomic_DNA"/>
</dbReference>
<keyword evidence="3" id="KW-0863">Zinc-finger</keyword>
<dbReference type="SUPFAM" id="SSF64268">
    <property type="entry name" value="PX domain"/>
    <property type="match status" value="1"/>
</dbReference>